<dbReference type="InterPro" id="IPR005094">
    <property type="entry name" value="Endonuclease_MobA/VirD2"/>
</dbReference>
<keyword evidence="3" id="KW-1185">Reference proteome</keyword>
<dbReference type="EMBL" id="JAATOP010000006">
    <property type="protein sequence ID" value="NIY72766.1"/>
    <property type="molecule type" value="Genomic_DNA"/>
</dbReference>
<evidence type="ECO:0000313" key="2">
    <source>
        <dbReference type="EMBL" id="NIY72766.1"/>
    </source>
</evidence>
<organism evidence="2 3">
    <name type="scientific">Marivivens donghaensis</name>
    <dbReference type="NCBI Taxonomy" id="1699413"/>
    <lineage>
        <taxon>Bacteria</taxon>
        <taxon>Pseudomonadati</taxon>
        <taxon>Pseudomonadota</taxon>
        <taxon>Alphaproteobacteria</taxon>
        <taxon>Rhodobacterales</taxon>
        <taxon>Paracoccaceae</taxon>
        <taxon>Marivivens group</taxon>
        <taxon>Marivivens</taxon>
    </lineage>
</organism>
<gene>
    <name evidence="2" type="ORF">HCZ30_10005</name>
</gene>
<dbReference type="Proteomes" id="UP000709466">
    <property type="component" value="Unassembled WGS sequence"/>
</dbReference>
<evidence type="ECO:0000259" key="1">
    <source>
        <dbReference type="Pfam" id="PF03432"/>
    </source>
</evidence>
<dbReference type="RefSeq" id="WP_167638155.1">
    <property type="nucleotide sequence ID" value="NZ_JAATOP010000006.1"/>
</dbReference>
<sequence length="232" mass="25633">MRAHNTFPKTAGVLPDDDLRDGAEFIGGTILRADPVFMRDRLDNLADGAGVMHMTLSLPVGLQASRETWHAIVMAQLHLIGLPALRTPWVAARHTDANCDHVHVAIALRGFDGSRLRPETGDIRTSRNHQMLTRRLGLPVPDYFNAQIPRLDPPIITRRLTTAPKKRLSEALRTIFTTERPRTLGDLDRALARQSPAILRTATQNTHGTTSHLFSLDGAKIFGGELGPAWEP</sequence>
<feature type="domain" description="MobA/VirD2-like nuclease" evidence="1">
    <location>
        <begin position="47"/>
        <end position="128"/>
    </location>
</feature>
<proteinExistence type="predicted"/>
<protein>
    <recommendedName>
        <fullName evidence="1">MobA/VirD2-like nuclease domain-containing protein</fullName>
    </recommendedName>
</protein>
<name>A0ABX0VZT1_9RHOB</name>
<reference evidence="2 3" key="1">
    <citation type="submission" date="2020-03" db="EMBL/GenBank/DDBJ databases">
        <title>Bacterial isolates of synthetic phycosphere.</title>
        <authorList>
            <person name="Fu H."/>
            <person name="Moran M.A."/>
        </authorList>
    </citation>
    <scope>NUCLEOTIDE SEQUENCE [LARGE SCALE GENOMIC DNA]</scope>
    <source>
        <strain evidence="2 3">HF1</strain>
    </source>
</reference>
<dbReference type="Pfam" id="PF03432">
    <property type="entry name" value="Relaxase"/>
    <property type="match status" value="1"/>
</dbReference>
<evidence type="ECO:0000313" key="3">
    <source>
        <dbReference type="Proteomes" id="UP000709466"/>
    </source>
</evidence>
<comment type="caution">
    <text evidence="2">The sequence shown here is derived from an EMBL/GenBank/DDBJ whole genome shotgun (WGS) entry which is preliminary data.</text>
</comment>
<accession>A0ABX0VZT1</accession>